<keyword evidence="3 5" id="KW-0560">Oxidoreductase</keyword>
<dbReference type="EMBL" id="CP053921">
    <property type="protein sequence ID" value="QKG70533.1"/>
    <property type="molecule type" value="Genomic_DNA"/>
</dbReference>
<dbReference type="NCBIfam" id="NF008275">
    <property type="entry name" value="PRK11053.1"/>
    <property type="match status" value="1"/>
</dbReference>
<dbReference type="Gene3D" id="3.40.109.10">
    <property type="entry name" value="NADH Oxidase"/>
    <property type="match status" value="1"/>
</dbReference>
<evidence type="ECO:0000256" key="3">
    <source>
        <dbReference type="ARBA" id="ARBA00023002"/>
    </source>
</evidence>
<dbReference type="SUPFAM" id="SSF55469">
    <property type="entry name" value="FMN-dependent nitroreductase-like"/>
    <property type="match status" value="1"/>
</dbReference>
<dbReference type="AlphaFoldDB" id="A0A7D3XGK1"/>
<dbReference type="GO" id="GO:0004155">
    <property type="term" value="F:6,7-dihydropteridine reductase activity"/>
    <property type="evidence" value="ECO:0007669"/>
    <property type="project" value="UniProtKB-EC"/>
</dbReference>
<gene>
    <name evidence="5" type="primary">nfsB</name>
    <name evidence="5" type="ORF">HQR01_03655</name>
</gene>
<dbReference type="KEGG" id="emv:HQR01_03655"/>
<dbReference type="PANTHER" id="PTHR43673:SF10">
    <property type="entry name" value="NADH DEHYDROGENASE_NAD(P)H NITROREDUCTASE XCC3605-RELATED"/>
    <property type="match status" value="1"/>
</dbReference>
<proteinExistence type="inferred from homology"/>
<protein>
    <submittedName>
        <fullName evidence="5">Oxygen-insensitive NAD(P)H nitroreductase</fullName>
        <ecNumber evidence="5">1.5.1.34</ecNumber>
    </submittedName>
</protein>
<dbReference type="Pfam" id="PF00881">
    <property type="entry name" value="Nitroreductase"/>
    <property type="match status" value="1"/>
</dbReference>
<dbReference type="CDD" id="cd02149">
    <property type="entry name" value="NfsB-like"/>
    <property type="match status" value="1"/>
</dbReference>
<evidence type="ECO:0000259" key="4">
    <source>
        <dbReference type="Pfam" id="PF00881"/>
    </source>
</evidence>
<dbReference type="PANTHER" id="PTHR43673">
    <property type="entry name" value="NAD(P)H NITROREDUCTASE YDGI-RELATED"/>
    <property type="match status" value="1"/>
</dbReference>
<dbReference type="InterPro" id="IPR033878">
    <property type="entry name" value="NfsB-like"/>
</dbReference>
<dbReference type="EC" id="1.5.1.34" evidence="5"/>
<dbReference type="InterPro" id="IPR029479">
    <property type="entry name" value="Nitroreductase"/>
</dbReference>
<accession>A0A7D3XGK1</accession>
<dbReference type="Proteomes" id="UP000504693">
    <property type="component" value="Chromosome"/>
</dbReference>
<evidence type="ECO:0000256" key="2">
    <source>
        <dbReference type="ARBA" id="ARBA00022857"/>
    </source>
</evidence>
<name>A0A7D3XGK1_9SPHN</name>
<organism evidence="5 6">
    <name type="scientific">Erythrobacter mangrovi</name>
    <dbReference type="NCBI Taxonomy" id="2739433"/>
    <lineage>
        <taxon>Bacteria</taxon>
        <taxon>Pseudomonadati</taxon>
        <taxon>Pseudomonadota</taxon>
        <taxon>Alphaproteobacteria</taxon>
        <taxon>Sphingomonadales</taxon>
        <taxon>Erythrobacteraceae</taxon>
        <taxon>Erythrobacter/Porphyrobacter group</taxon>
        <taxon>Erythrobacter</taxon>
    </lineage>
</organism>
<feature type="domain" description="Nitroreductase" evidence="4">
    <location>
        <begin position="19"/>
        <end position="205"/>
    </location>
</feature>
<evidence type="ECO:0000256" key="1">
    <source>
        <dbReference type="ARBA" id="ARBA00007118"/>
    </source>
</evidence>
<comment type="similarity">
    <text evidence="1">Belongs to the nitroreductase family.</text>
</comment>
<dbReference type="RefSeq" id="WP_173212662.1">
    <property type="nucleotide sequence ID" value="NZ_CP053921.1"/>
</dbReference>
<sequence>MTELSPLVRVGDAIVATAKSRHTAKAYDITRRIPDEDIQGIKDLLRFSPSSTNSQPWHFVIVGTEEGKALVAKAAEDAFAFNKPKITDASHIVIFASRNTVDEDYLRHLLDREIADGRFVGDIPTLSAQLHAGRSMFVNMHRDAGDLEAWTQAQTYLNMGQFMLGVAAMGIDATAMEGVDTDVLDIEFGLREKGFRSLVAVSLGYRSEDDFNARLPKSRLFESEVFTEV</sequence>
<evidence type="ECO:0000313" key="5">
    <source>
        <dbReference type="EMBL" id="QKG70533.1"/>
    </source>
</evidence>
<reference evidence="5 6" key="1">
    <citation type="submission" date="2020-05" db="EMBL/GenBank/DDBJ databases">
        <title>Erythrobacter mangrovi sp. nov., isolated from rhizosphere soil of mangrove plant (Kandelia candel).</title>
        <authorList>
            <person name="Ye Y.H."/>
        </authorList>
    </citation>
    <scope>NUCLEOTIDE SEQUENCE [LARGE SCALE GENOMIC DNA]</scope>
    <source>
        <strain evidence="5 6">EB310</strain>
    </source>
</reference>
<evidence type="ECO:0000313" key="6">
    <source>
        <dbReference type="Proteomes" id="UP000504693"/>
    </source>
</evidence>
<keyword evidence="6" id="KW-1185">Reference proteome</keyword>
<keyword evidence="2" id="KW-0521">NADP</keyword>
<dbReference type="InterPro" id="IPR000415">
    <property type="entry name" value="Nitroreductase-like"/>
</dbReference>